<dbReference type="AlphaFoldDB" id="A0AAE1AIS9"/>
<proteinExistence type="predicted"/>
<dbReference type="Proteomes" id="UP001283361">
    <property type="component" value="Unassembled WGS sequence"/>
</dbReference>
<dbReference type="EMBL" id="JAWDGP010001738">
    <property type="protein sequence ID" value="KAK3788704.1"/>
    <property type="molecule type" value="Genomic_DNA"/>
</dbReference>
<organism evidence="1 2">
    <name type="scientific">Elysia crispata</name>
    <name type="common">lettuce slug</name>
    <dbReference type="NCBI Taxonomy" id="231223"/>
    <lineage>
        <taxon>Eukaryota</taxon>
        <taxon>Metazoa</taxon>
        <taxon>Spiralia</taxon>
        <taxon>Lophotrochozoa</taxon>
        <taxon>Mollusca</taxon>
        <taxon>Gastropoda</taxon>
        <taxon>Heterobranchia</taxon>
        <taxon>Euthyneura</taxon>
        <taxon>Panpulmonata</taxon>
        <taxon>Sacoglossa</taxon>
        <taxon>Placobranchoidea</taxon>
        <taxon>Plakobranchidae</taxon>
        <taxon>Elysia</taxon>
    </lineage>
</organism>
<keyword evidence="2" id="KW-1185">Reference proteome</keyword>
<name>A0AAE1AIS9_9GAST</name>
<sequence length="57" mass="6271">AANFNINTSRSRTKPNLMKQSAGVSLTLTKVEASSDEELVDIRGTLLSQLQRDFSCQ</sequence>
<accession>A0AAE1AIS9</accession>
<reference evidence="1" key="1">
    <citation type="journal article" date="2023" name="G3 (Bethesda)">
        <title>A reference genome for the long-term kleptoplast-retaining sea slug Elysia crispata morphotype clarki.</title>
        <authorList>
            <person name="Eastman K.E."/>
            <person name="Pendleton A.L."/>
            <person name="Shaikh M.A."/>
            <person name="Suttiyut T."/>
            <person name="Ogas R."/>
            <person name="Tomko P."/>
            <person name="Gavelis G."/>
            <person name="Widhalm J.R."/>
            <person name="Wisecaver J.H."/>
        </authorList>
    </citation>
    <scope>NUCLEOTIDE SEQUENCE</scope>
    <source>
        <strain evidence="1">ECLA1</strain>
    </source>
</reference>
<protein>
    <submittedName>
        <fullName evidence="1">Uncharacterized protein</fullName>
    </submittedName>
</protein>
<comment type="caution">
    <text evidence="1">The sequence shown here is derived from an EMBL/GenBank/DDBJ whole genome shotgun (WGS) entry which is preliminary data.</text>
</comment>
<evidence type="ECO:0000313" key="1">
    <source>
        <dbReference type="EMBL" id="KAK3788704.1"/>
    </source>
</evidence>
<feature type="non-terminal residue" evidence="1">
    <location>
        <position position="1"/>
    </location>
</feature>
<gene>
    <name evidence="1" type="ORF">RRG08_029158</name>
</gene>
<evidence type="ECO:0000313" key="2">
    <source>
        <dbReference type="Proteomes" id="UP001283361"/>
    </source>
</evidence>